<evidence type="ECO:0000313" key="4">
    <source>
        <dbReference type="EMBL" id="AOU97303.1"/>
    </source>
</evidence>
<dbReference type="PIRSF" id="PIRSF006162">
    <property type="entry name" value="PgpA"/>
    <property type="match status" value="1"/>
</dbReference>
<organism evidence="4 5">
    <name type="scientific">Acidihalobacter yilgarnensis</name>
    <dbReference type="NCBI Taxonomy" id="2819280"/>
    <lineage>
        <taxon>Bacteria</taxon>
        <taxon>Pseudomonadati</taxon>
        <taxon>Pseudomonadota</taxon>
        <taxon>Gammaproteobacteria</taxon>
        <taxon>Chromatiales</taxon>
        <taxon>Ectothiorhodospiraceae</taxon>
        <taxon>Acidihalobacter</taxon>
    </lineage>
</organism>
<keyword evidence="5" id="KW-1185">Reference proteome</keyword>
<keyword evidence="1" id="KW-0479">Metal-binding</keyword>
<protein>
    <recommendedName>
        <fullName evidence="1">Phosphatidylglycerophosphatase A</fullName>
        <ecNumber evidence="1">3.1.3.27</ecNumber>
    </recommendedName>
    <alternativeName>
        <fullName evidence="1">Phosphatidylglycerolphosphate phosphatase A</fullName>
    </alternativeName>
</protein>
<dbReference type="PANTHER" id="PTHR36305">
    <property type="entry name" value="PHOSPHATIDYLGLYCEROPHOSPHATASE A"/>
    <property type="match status" value="1"/>
</dbReference>
<dbReference type="CDD" id="cd06971">
    <property type="entry name" value="PgpA"/>
    <property type="match status" value="1"/>
</dbReference>
<keyword evidence="1" id="KW-0997">Cell inner membrane</keyword>
<keyword evidence="1" id="KW-0443">Lipid metabolism</keyword>
<accession>A0A1D8ILG0</accession>
<keyword evidence="1" id="KW-0460">Magnesium</keyword>
<keyword evidence="1" id="KW-1003">Cell membrane</keyword>
<dbReference type="GO" id="GO:0008962">
    <property type="term" value="F:phosphatidylglycerophosphatase activity"/>
    <property type="evidence" value="ECO:0007669"/>
    <property type="project" value="UniProtKB-EC"/>
</dbReference>
<dbReference type="Pfam" id="PF04608">
    <property type="entry name" value="PgpA"/>
    <property type="match status" value="1"/>
</dbReference>
<evidence type="ECO:0000313" key="5">
    <source>
        <dbReference type="Proteomes" id="UP000095401"/>
    </source>
</evidence>
<feature type="domain" description="YutG/PgpA" evidence="3">
    <location>
        <begin position="20"/>
        <end position="157"/>
    </location>
</feature>
<comment type="function">
    <text evidence="1">Lipid phosphatase which dephosphorylates phosphatidylglycerophosphate (PGP) to phosphatidylglycerol (PG).</text>
</comment>
<dbReference type="InterPro" id="IPR036681">
    <property type="entry name" value="PgpA-like_sf"/>
</dbReference>
<comment type="catalytic activity">
    <reaction evidence="1">
        <text>a 1,2-diacyl-sn-glycero-3-phospho-(1'-sn-glycero-3'-phosphate) + H2O = a 1,2-diacyl-sn-glycero-3-phospho-(1'-sn-glycerol) + phosphate</text>
        <dbReference type="Rhea" id="RHEA:33751"/>
        <dbReference type="ChEBI" id="CHEBI:15377"/>
        <dbReference type="ChEBI" id="CHEBI:43474"/>
        <dbReference type="ChEBI" id="CHEBI:60110"/>
        <dbReference type="ChEBI" id="CHEBI:64716"/>
        <dbReference type="EC" id="3.1.3.27"/>
    </reaction>
</comment>
<dbReference type="PANTHER" id="PTHR36305:SF1">
    <property type="entry name" value="PHOSPHATIDYLGLYCEROPHOSPHATASE A"/>
    <property type="match status" value="1"/>
</dbReference>
<dbReference type="AlphaFoldDB" id="A0A1D8ILG0"/>
<keyword evidence="1 2" id="KW-0472">Membrane</keyword>
<feature type="transmembrane region" description="Helical" evidence="2">
    <location>
        <begin position="53"/>
        <end position="71"/>
    </location>
</feature>
<dbReference type="EMBL" id="CP017415">
    <property type="protein sequence ID" value="AOU97303.1"/>
    <property type="molecule type" value="Genomic_DNA"/>
</dbReference>
<reference evidence="5" key="1">
    <citation type="submission" date="2016-09" db="EMBL/GenBank/DDBJ databases">
        <title>Acidihalobacter prosperus F5.</title>
        <authorList>
            <person name="Khaleque H.N."/>
            <person name="Ramsay J.P."/>
            <person name="Kaksonen A.H."/>
            <person name="Boxall N.J."/>
            <person name="Watkin E.L.J."/>
        </authorList>
    </citation>
    <scope>NUCLEOTIDE SEQUENCE [LARGE SCALE GENOMIC DNA]</scope>
    <source>
        <strain evidence="5">F5</strain>
    </source>
</reference>
<dbReference type="EC" id="3.1.3.27" evidence="1"/>
<keyword evidence="1" id="KW-0378">Hydrolase</keyword>
<dbReference type="Proteomes" id="UP000095401">
    <property type="component" value="Chromosome"/>
</dbReference>
<comment type="pathway">
    <text evidence="1">Phospholipid metabolism; phosphatidylglycerol biosynthesis; phosphatidylglycerol from CDP-diacylglycerol: step 2/2.</text>
</comment>
<feature type="transmembrane region" description="Helical" evidence="2">
    <location>
        <begin position="92"/>
        <end position="118"/>
    </location>
</feature>
<evidence type="ECO:0000256" key="2">
    <source>
        <dbReference type="SAM" id="Phobius"/>
    </source>
</evidence>
<dbReference type="GO" id="GO:0046872">
    <property type="term" value="F:metal ion binding"/>
    <property type="evidence" value="ECO:0007669"/>
    <property type="project" value="UniProtKB-KW"/>
</dbReference>
<gene>
    <name evidence="4" type="ORF">BI364_04200</name>
</gene>
<keyword evidence="1" id="KW-1208">Phospholipid metabolism</keyword>
<dbReference type="SUPFAM" id="SSF101307">
    <property type="entry name" value="YutG-like"/>
    <property type="match status" value="1"/>
</dbReference>
<dbReference type="GO" id="GO:0005886">
    <property type="term" value="C:plasma membrane"/>
    <property type="evidence" value="ECO:0007669"/>
    <property type="project" value="UniProtKB-SubCell"/>
</dbReference>
<dbReference type="InterPro" id="IPR007686">
    <property type="entry name" value="YutG/PgpA"/>
</dbReference>
<keyword evidence="1" id="KW-0595">Phospholipid degradation</keyword>
<evidence type="ECO:0000256" key="1">
    <source>
        <dbReference type="PIRNR" id="PIRNR006162"/>
    </source>
</evidence>
<dbReference type="InterPro" id="IPR026037">
    <property type="entry name" value="PgpA"/>
</dbReference>
<dbReference type="GO" id="GO:0009395">
    <property type="term" value="P:phospholipid catabolic process"/>
    <property type="evidence" value="ECO:0007669"/>
    <property type="project" value="UniProtKB-KW"/>
</dbReference>
<keyword evidence="1 2" id="KW-0812">Transmembrane</keyword>
<dbReference type="GO" id="GO:0006655">
    <property type="term" value="P:phosphatidylglycerol biosynthetic process"/>
    <property type="evidence" value="ECO:0007669"/>
    <property type="project" value="UniProtKB-UniPathway"/>
</dbReference>
<dbReference type="RefSeq" id="WP_070077691.1">
    <property type="nucleotide sequence ID" value="NZ_CP017415.1"/>
</dbReference>
<sequence length="165" mass="18020">MRPFEHPPVRTVFGHPAHFLAFGFGSGLSPVAPGTAGTLVAIPLYLLLAPLPLYAYVLITLLAMVAGFWICGRSSAMLGVHDHRGIVWDEIVGYFITMAAAPRGWIWVTAGFVLFRIFDVLKPWPANWADRQLHGGVGIVMDDVFAGLYALIVMQLVVHAGWLPV</sequence>
<keyword evidence="2" id="KW-1133">Transmembrane helix</keyword>
<dbReference type="UniPathway" id="UPA00084">
    <property type="reaction ID" value="UER00504"/>
</dbReference>
<proteinExistence type="predicted"/>
<comment type="cofactor">
    <cofactor evidence="1">
        <name>Mg(2+)</name>
        <dbReference type="ChEBI" id="CHEBI:18420"/>
    </cofactor>
</comment>
<feature type="transmembrane region" description="Helical" evidence="2">
    <location>
        <begin position="144"/>
        <end position="163"/>
    </location>
</feature>
<feature type="transmembrane region" description="Helical" evidence="2">
    <location>
        <begin position="20"/>
        <end position="47"/>
    </location>
</feature>
<comment type="subcellular location">
    <subcellularLocation>
        <location evidence="1">Cell inner membrane</location>
        <topology evidence="1">Multi-pass membrane protein</topology>
    </subcellularLocation>
</comment>
<evidence type="ECO:0000259" key="3">
    <source>
        <dbReference type="Pfam" id="PF04608"/>
    </source>
</evidence>
<keyword evidence="1" id="KW-0442">Lipid degradation</keyword>
<name>A0A1D8ILG0_9GAMM</name>
<dbReference type="KEGG" id="aprs:BI364_04200"/>